<dbReference type="EMBL" id="DS851720">
    <property type="protein sequence ID" value="EEC13499.1"/>
    <property type="molecule type" value="Genomic_DNA"/>
</dbReference>
<dbReference type="InterPro" id="IPR052630">
    <property type="entry name" value="TTC17"/>
</dbReference>
<keyword evidence="13" id="KW-1185">Reference proteome</keyword>
<feature type="domain" description="C2H2-type" evidence="10">
    <location>
        <begin position="475"/>
        <end position="502"/>
    </location>
</feature>
<dbReference type="PROSITE" id="PS00028">
    <property type="entry name" value="ZINC_FINGER_C2H2_1"/>
    <property type="match status" value="2"/>
</dbReference>
<dbReference type="Proteomes" id="UP000001555">
    <property type="component" value="Unassembled WGS sequence"/>
</dbReference>
<dbReference type="PROSITE" id="PS50157">
    <property type="entry name" value="ZINC_FINGER_C2H2_2"/>
    <property type="match status" value="3"/>
</dbReference>
<evidence type="ECO:0000256" key="6">
    <source>
        <dbReference type="ARBA" id="ARBA00023242"/>
    </source>
</evidence>
<dbReference type="InterPro" id="IPR011990">
    <property type="entry name" value="TPR-like_helical_dom_sf"/>
</dbReference>
<accession>B7Q3S7</accession>
<organism>
    <name type="scientific">Ixodes scapularis</name>
    <name type="common">Black-legged tick</name>
    <name type="synonym">Deer tick</name>
    <dbReference type="NCBI Taxonomy" id="6945"/>
    <lineage>
        <taxon>Eukaryota</taxon>
        <taxon>Metazoa</taxon>
        <taxon>Ecdysozoa</taxon>
        <taxon>Arthropoda</taxon>
        <taxon>Chelicerata</taxon>
        <taxon>Arachnida</taxon>
        <taxon>Acari</taxon>
        <taxon>Parasitiformes</taxon>
        <taxon>Ixodida</taxon>
        <taxon>Ixodoidea</taxon>
        <taxon>Ixodidae</taxon>
        <taxon>Ixodinae</taxon>
        <taxon>Ixodes</taxon>
    </lineage>
</organism>
<evidence type="ECO:0000259" key="10">
    <source>
        <dbReference type="PROSITE" id="PS50157"/>
    </source>
</evidence>
<evidence type="ECO:0000313" key="12">
    <source>
        <dbReference type="EnsemblMetazoa" id="ISCW009190-PA"/>
    </source>
</evidence>
<reference evidence="11 13" key="1">
    <citation type="submission" date="2008-03" db="EMBL/GenBank/DDBJ databases">
        <title>Annotation of Ixodes scapularis.</title>
        <authorList>
            <consortium name="Ixodes scapularis Genome Project Consortium"/>
            <person name="Caler E."/>
            <person name="Hannick L.I."/>
            <person name="Bidwell S."/>
            <person name="Joardar V."/>
            <person name="Thiagarajan M."/>
            <person name="Amedeo P."/>
            <person name="Galinsky K.J."/>
            <person name="Schobel S."/>
            <person name="Inman J."/>
            <person name="Hostetler J."/>
            <person name="Miller J."/>
            <person name="Hammond M."/>
            <person name="Megy K."/>
            <person name="Lawson D."/>
            <person name="Kodira C."/>
            <person name="Sutton G."/>
            <person name="Meyer J."/>
            <person name="Hill C.A."/>
            <person name="Birren B."/>
            <person name="Nene V."/>
            <person name="Collins F."/>
            <person name="Alarcon-Chaidez F."/>
            <person name="Wikel S."/>
            <person name="Strausberg R."/>
        </authorList>
    </citation>
    <scope>NUCLEOTIDE SEQUENCE [LARGE SCALE GENOMIC DNA]</scope>
    <source>
        <strain evidence="13">Wikel</strain>
        <strain evidence="11">Wikel colony</strain>
    </source>
</reference>
<feature type="coiled-coil region" evidence="9">
    <location>
        <begin position="333"/>
        <end position="367"/>
    </location>
</feature>
<evidence type="ECO:0000256" key="5">
    <source>
        <dbReference type="ARBA" id="ARBA00022833"/>
    </source>
</evidence>
<dbReference type="PaxDb" id="6945-B7Q3S7"/>
<keyword evidence="3" id="KW-0677">Repeat</keyword>
<dbReference type="GO" id="GO:0008270">
    <property type="term" value="F:zinc ion binding"/>
    <property type="evidence" value="ECO:0007669"/>
    <property type="project" value="UniProtKB-KW"/>
</dbReference>
<evidence type="ECO:0000256" key="4">
    <source>
        <dbReference type="ARBA" id="ARBA00022771"/>
    </source>
</evidence>
<dbReference type="FunFam" id="3.30.160.60:FF:000417">
    <property type="entry name" value="Zinc finger protein"/>
    <property type="match status" value="1"/>
</dbReference>
<dbReference type="SUPFAM" id="SSF57667">
    <property type="entry name" value="beta-beta-alpha zinc fingers"/>
    <property type="match status" value="2"/>
</dbReference>
<dbReference type="InterPro" id="IPR036236">
    <property type="entry name" value="Znf_C2H2_sf"/>
</dbReference>
<dbReference type="EMBL" id="ABJB010900183">
    <property type="status" value="NOT_ANNOTATED_CDS"/>
    <property type="molecule type" value="Genomic_DNA"/>
</dbReference>
<dbReference type="InterPro" id="IPR019734">
    <property type="entry name" value="TPR_rpt"/>
</dbReference>
<evidence type="ECO:0007829" key="14">
    <source>
        <dbReference type="PeptideAtlas" id="B7Q3S7"/>
    </source>
</evidence>
<evidence type="ECO:0000256" key="9">
    <source>
        <dbReference type="SAM" id="Coils"/>
    </source>
</evidence>
<dbReference type="PANTHER" id="PTHR16091:SF1">
    <property type="entry name" value="TETRATRICOPEPTIDE REPEAT PROTEIN 17"/>
    <property type="match status" value="1"/>
</dbReference>
<keyword evidence="5" id="KW-0862">Zinc</keyword>
<evidence type="ECO:0000256" key="3">
    <source>
        <dbReference type="ARBA" id="ARBA00022737"/>
    </source>
</evidence>
<keyword evidence="2" id="KW-0479">Metal-binding</keyword>
<dbReference type="VEuPathDB" id="VectorBase:ISCW009190"/>
<feature type="domain" description="C2H2-type" evidence="10">
    <location>
        <begin position="531"/>
        <end position="559"/>
    </location>
</feature>
<keyword evidence="14" id="KW-1267">Proteomics identification</keyword>
<reference evidence="12" key="2">
    <citation type="submission" date="2020-05" db="UniProtKB">
        <authorList>
            <consortium name="EnsemblMetazoa"/>
        </authorList>
    </citation>
    <scope>IDENTIFICATION</scope>
    <source>
        <strain evidence="12">wikel</strain>
    </source>
</reference>
<evidence type="ECO:0000313" key="11">
    <source>
        <dbReference type="EMBL" id="EEC13499.1"/>
    </source>
</evidence>
<dbReference type="SMART" id="SM00028">
    <property type="entry name" value="TPR"/>
    <property type="match status" value="3"/>
</dbReference>
<dbReference type="SMART" id="SM00355">
    <property type="entry name" value="ZnF_C2H2"/>
    <property type="match status" value="3"/>
</dbReference>
<dbReference type="Pfam" id="PF23611">
    <property type="entry name" value="zf-C2H2_16"/>
    <property type="match status" value="1"/>
</dbReference>
<dbReference type="InterPro" id="IPR013087">
    <property type="entry name" value="Znf_C2H2_type"/>
</dbReference>
<dbReference type="VEuPathDB" id="VectorBase:ISCP_009558"/>
<dbReference type="Gene3D" id="3.30.160.60">
    <property type="entry name" value="Classic Zinc Finger"/>
    <property type="match status" value="3"/>
</dbReference>
<sequence length="561" mass="64434">MAVLSERLPAFSICFYVSILHLIHYSECSTHWVVTDKGKIQPQMDSVFSLRRPYDLLALLAQEERAVQVEEFKQQLLRRKQEIDRCEDQASDVEQRLYSTDKDCILAAQPLTDFDLYVSTVVPFDHKIQSHWDKADLRTARAELPEPDCSRVLDLDFSMHSFEHLTGVRERHNLTMSPEAGLHRAVSAIEGTEEFGYEVYKAMAKNNTSWVIFNLAAYYWRERGDPANAIECVRRALHFSPREHKDVALISLGNVLHRSHLSEEAAIVVHAAVDTAPDNAICHFTLGNIYAVLADYNKSVVCFENTLKVQPDFLNARQRLHAVLCHGKLEAALEAQHSSLQRTLTQLREYQEQREQWLHQNAKLLSEQAPPEMRLEQHLEYEEHKIRESLDGKGHDCYQFEQNGHMVLSCNMRRDSYRLNSLLDLSLNVQFVQAVESRVSRLGQKAAAAAAARNPGPSGEELHADGVNVRAWHPYRCGFCDYSTRYKGNLLVHERIHTGERPFACRLCSHSFSHRSHLTTHLRRHTGERPFVCSLCHRTFTRKNLLGVHFHKHHRGGKSVP</sequence>
<feature type="domain" description="C2H2-type" evidence="10">
    <location>
        <begin position="503"/>
        <end position="530"/>
    </location>
</feature>
<dbReference type="EMBL" id="ABJB010229385">
    <property type="status" value="NOT_ANNOTATED_CDS"/>
    <property type="molecule type" value="Genomic_DNA"/>
</dbReference>
<dbReference type="OrthoDB" id="2115703at2759"/>
<dbReference type="Gene3D" id="1.25.40.10">
    <property type="entry name" value="Tetratricopeptide repeat domain"/>
    <property type="match status" value="1"/>
</dbReference>
<dbReference type="EnsemblMetazoa" id="ISCW009190-RA">
    <property type="protein sequence ID" value="ISCW009190-PA"/>
    <property type="gene ID" value="ISCW009190"/>
</dbReference>
<dbReference type="EMBL" id="ABJB010847623">
    <property type="status" value="NOT_ANNOTATED_CDS"/>
    <property type="molecule type" value="Genomic_DNA"/>
</dbReference>
<name>B7Q3S7_IXOSC</name>
<dbReference type="GO" id="GO:0005634">
    <property type="term" value="C:nucleus"/>
    <property type="evidence" value="ECO:0007669"/>
    <property type="project" value="UniProtKB-SubCell"/>
</dbReference>
<dbReference type="FunFam" id="3.30.160.60:FF:000446">
    <property type="entry name" value="Zinc finger protein"/>
    <property type="match status" value="1"/>
</dbReference>
<dbReference type="InterPro" id="IPR056438">
    <property type="entry name" value="Znf-C2H2_CTCF"/>
</dbReference>
<gene>
    <name evidence="11" type="ORF">IscW_ISCW009190</name>
</gene>
<feature type="coiled-coil region" evidence="9">
    <location>
        <begin position="69"/>
        <end position="96"/>
    </location>
</feature>
<dbReference type="PANTHER" id="PTHR16091">
    <property type="entry name" value="TTC17 PROTEIN"/>
    <property type="match status" value="1"/>
</dbReference>
<dbReference type="SUPFAM" id="SSF48452">
    <property type="entry name" value="TPR-like"/>
    <property type="match status" value="1"/>
</dbReference>
<dbReference type="STRING" id="6945.B7Q3S7"/>
<dbReference type="AlphaFoldDB" id="B7Q3S7"/>
<dbReference type="FunFam" id="1.25.40.10:FF:000061">
    <property type="entry name" value="Tetratricopeptide repeat domain 17"/>
    <property type="match status" value="1"/>
</dbReference>
<keyword evidence="8" id="KW-0802">TPR repeat</keyword>
<evidence type="ECO:0000256" key="1">
    <source>
        <dbReference type="ARBA" id="ARBA00004123"/>
    </source>
</evidence>
<protein>
    <recommendedName>
        <fullName evidence="10">C2H2-type domain-containing protein</fullName>
    </recommendedName>
</protein>
<keyword evidence="6" id="KW-0539">Nucleus</keyword>
<dbReference type="GO" id="GO:0010468">
    <property type="term" value="P:regulation of gene expression"/>
    <property type="evidence" value="ECO:0007669"/>
    <property type="project" value="UniProtKB-ARBA"/>
</dbReference>
<evidence type="ECO:0000313" key="13">
    <source>
        <dbReference type="Proteomes" id="UP000001555"/>
    </source>
</evidence>
<keyword evidence="9" id="KW-0175">Coiled coil</keyword>
<evidence type="ECO:0000256" key="2">
    <source>
        <dbReference type="ARBA" id="ARBA00022723"/>
    </source>
</evidence>
<dbReference type="PROSITE" id="PS50005">
    <property type="entry name" value="TPR"/>
    <property type="match status" value="1"/>
</dbReference>
<dbReference type="VEuPathDB" id="VectorBase:ISCI009190"/>
<evidence type="ECO:0000256" key="7">
    <source>
        <dbReference type="PROSITE-ProRule" id="PRU00042"/>
    </source>
</evidence>
<comment type="subcellular location">
    <subcellularLocation>
        <location evidence="1">Nucleus</location>
    </subcellularLocation>
</comment>
<dbReference type="EMBL" id="ABJB010944754">
    <property type="status" value="NOT_ANNOTATED_CDS"/>
    <property type="molecule type" value="Genomic_DNA"/>
</dbReference>
<proteinExistence type="evidence at protein level"/>
<dbReference type="FunFam" id="3.30.160.60:FF:002349">
    <property type="entry name" value="Zinc finger and BTB domain-containing 40"/>
    <property type="match status" value="1"/>
</dbReference>
<dbReference type="HOGENOM" id="CLU_485988_0_0_1"/>
<feature type="repeat" description="TPR" evidence="8">
    <location>
        <begin position="280"/>
        <end position="313"/>
    </location>
</feature>
<dbReference type="InParanoid" id="B7Q3S7"/>
<keyword evidence="4 7" id="KW-0863">Zinc-finger</keyword>
<evidence type="ECO:0000256" key="8">
    <source>
        <dbReference type="PROSITE-ProRule" id="PRU00339"/>
    </source>
</evidence>